<reference evidence="1 2" key="1">
    <citation type="journal article" date="2014" name="Genome Announc.">
        <title>Draft Genome Sequence of Xylella fastidiosa Pear Leaf Scorch Strain in Taiwan.</title>
        <authorList>
            <person name="Su C.C."/>
            <person name="Deng W.L."/>
            <person name="Jan F.J."/>
            <person name="Chang C.J."/>
            <person name="Huang H."/>
            <person name="Chen J."/>
        </authorList>
    </citation>
    <scope>NUCLEOTIDE SEQUENCE [LARGE SCALE GENOMIC DNA]</scope>
    <source>
        <strain evidence="1 2">PLS229</strain>
    </source>
</reference>
<protein>
    <submittedName>
        <fullName evidence="1">Transposase</fullName>
    </submittedName>
</protein>
<sequence>MYKRHNEVECLFHRFKGYCRICFKYEEFDVMYLREWLVIVRAGLTVSYECIEGSFCVAEIRNEKRTKSMLTKVLGSHWSRWARSPEVVHQSKGGVRRIERVILTSVPIANVADDKRQFSIVECW</sequence>
<organism evidence="1 2">
    <name type="scientific">Xylella taiwanensis</name>
    <dbReference type="NCBI Taxonomy" id="1444770"/>
    <lineage>
        <taxon>Bacteria</taxon>
        <taxon>Pseudomonadati</taxon>
        <taxon>Pseudomonadota</taxon>
        <taxon>Gammaproteobacteria</taxon>
        <taxon>Lysobacterales</taxon>
        <taxon>Lysobacteraceae</taxon>
        <taxon>Xylella</taxon>
    </lineage>
</organism>
<name>Z9JMA3_9GAMM</name>
<dbReference type="EMBL" id="JDSQ01000001">
    <property type="protein sequence ID" value="EWS79309.1"/>
    <property type="molecule type" value="Genomic_DNA"/>
</dbReference>
<dbReference type="Proteomes" id="UP000020406">
    <property type="component" value="Unassembled WGS sequence"/>
</dbReference>
<proteinExistence type="predicted"/>
<evidence type="ECO:0000313" key="2">
    <source>
        <dbReference type="Proteomes" id="UP000020406"/>
    </source>
</evidence>
<accession>Z9JMA3</accession>
<evidence type="ECO:0000313" key="1">
    <source>
        <dbReference type="EMBL" id="EWS79309.1"/>
    </source>
</evidence>
<comment type="caution">
    <text evidence="1">The sequence shown here is derived from an EMBL/GenBank/DDBJ whole genome shotgun (WGS) entry which is preliminary data.</text>
</comment>
<gene>
    <name evidence="1" type="ORF">AF72_00270</name>
</gene>
<dbReference type="AlphaFoldDB" id="Z9JMA3"/>